<proteinExistence type="predicted"/>
<evidence type="ECO:0000313" key="5">
    <source>
        <dbReference type="Proteomes" id="UP000077734"/>
    </source>
</evidence>
<dbReference type="KEGG" id="mko:MKLM6_4006"/>
<gene>
    <name evidence="4" type="ORF">A1356_13140</name>
    <name evidence="3" type="ORF">A1507_10805</name>
</gene>
<dbReference type="InterPro" id="IPR007813">
    <property type="entry name" value="PilN"/>
</dbReference>
<evidence type="ECO:0000256" key="2">
    <source>
        <dbReference type="SAM" id="Phobius"/>
    </source>
</evidence>
<keyword evidence="1" id="KW-0175">Coiled coil</keyword>
<evidence type="ECO:0000313" key="3">
    <source>
        <dbReference type="EMBL" id="OAI17405.1"/>
    </source>
</evidence>
<dbReference type="RefSeq" id="WP_054758945.1">
    <property type="nucleotide sequence ID" value="NZ_AP019777.1"/>
</dbReference>
<dbReference type="Proteomes" id="UP000077857">
    <property type="component" value="Unassembled WGS sequence"/>
</dbReference>
<dbReference type="Proteomes" id="UP000077734">
    <property type="component" value="Unassembled WGS sequence"/>
</dbReference>
<keyword evidence="2" id="KW-0472">Membrane</keyword>
<feature type="transmembrane region" description="Helical" evidence="2">
    <location>
        <begin position="21"/>
        <end position="43"/>
    </location>
</feature>
<keyword evidence="5" id="KW-1185">Reference proteome</keyword>
<dbReference type="GO" id="GO:0043683">
    <property type="term" value="P:type IV pilus assembly"/>
    <property type="evidence" value="ECO:0007669"/>
    <property type="project" value="TreeGrafter"/>
</dbReference>
<feature type="coiled-coil region" evidence="1">
    <location>
        <begin position="54"/>
        <end position="91"/>
    </location>
</feature>
<protein>
    <submittedName>
        <fullName evidence="3">Pilus assembly protein PilN</fullName>
    </submittedName>
</protein>
<dbReference type="AlphaFoldDB" id="A0A177NHR6"/>
<dbReference type="PROSITE" id="PS51257">
    <property type="entry name" value="PROKAR_LIPOPROTEIN"/>
    <property type="match status" value="1"/>
</dbReference>
<sequence length="190" mass="21267">MARINLLPWREELRKRRQQEFVAGIGAGILATACVLVAVYLYIEGLKEYQTLRNTMLQNEIAVLDKRIQEIKEIEDKKNKLLTKIEVIQKLQESRPEIVHLFEELAKTTPEGVYLTKFVQAGSLLTLDGKAESNARVSAYMRAIDSSQWLNSSVLTVIRGEGKKSGTMNDFTLTAKQGKKADKAQGGAAK</sequence>
<evidence type="ECO:0000256" key="1">
    <source>
        <dbReference type="SAM" id="Coils"/>
    </source>
</evidence>
<organism evidence="3 6">
    <name type="scientific">Methylomonas koyamae</name>
    <dbReference type="NCBI Taxonomy" id="702114"/>
    <lineage>
        <taxon>Bacteria</taxon>
        <taxon>Pseudomonadati</taxon>
        <taxon>Pseudomonadota</taxon>
        <taxon>Gammaproteobacteria</taxon>
        <taxon>Methylococcales</taxon>
        <taxon>Methylococcaceae</taxon>
        <taxon>Methylomonas</taxon>
    </lineage>
</organism>
<reference evidence="4 5" key="2">
    <citation type="submission" date="2016-03" db="EMBL/GenBank/DDBJ databases">
        <authorList>
            <person name="Heylen K."/>
            <person name="De Vos P."/>
            <person name="Vekeman B."/>
        </authorList>
    </citation>
    <scope>NUCLEOTIDE SEQUENCE [LARGE SCALE GENOMIC DNA]</scope>
    <source>
        <strain evidence="4 5">R-49807</strain>
    </source>
</reference>
<name>A0A177NHR6_9GAMM</name>
<accession>A0A177NHR6</accession>
<dbReference type="EMBL" id="LUUJ01000067">
    <property type="protein sequence ID" value="OAI17405.1"/>
    <property type="molecule type" value="Genomic_DNA"/>
</dbReference>
<dbReference type="InterPro" id="IPR052534">
    <property type="entry name" value="Extracell_DNA_Util/SecSys_Comp"/>
</dbReference>
<dbReference type="OrthoDB" id="5296173at2"/>
<keyword evidence="2" id="KW-1133">Transmembrane helix</keyword>
<dbReference type="PANTHER" id="PTHR40278">
    <property type="entry name" value="DNA UTILIZATION PROTEIN HOFN"/>
    <property type="match status" value="1"/>
</dbReference>
<evidence type="ECO:0000313" key="6">
    <source>
        <dbReference type="Proteomes" id="UP000077857"/>
    </source>
</evidence>
<comment type="caution">
    <text evidence="3">The sequence shown here is derived from an EMBL/GenBank/DDBJ whole genome shotgun (WGS) entry which is preliminary data.</text>
</comment>
<keyword evidence="2" id="KW-0812">Transmembrane</keyword>
<dbReference type="EMBL" id="LUUL01000079">
    <property type="protein sequence ID" value="OAI25674.1"/>
    <property type="molecule type" value="Genomic_DNA"/>
</dbReference>
<evidence type="ECO:0000313" key="4">
    <source>
        <dbReference type="EMBL" id="OAI25674.1"/>
    </source>
</evidence>
<reference evidence="3 6" key="1">
    <citation type="submission" date="2016-03" db="EMBL/GenBank/DDBJ databases">
        <authorList>
            <person name="Ploux O."/>
        </authorList>
    </citation>
    <scope>NUCLEOTIDE SEQUENCE [LARGE SCALE GENOMIC DNA]</scope>
    <source>
        <strain evidence="3 6">R-45378</strain>
    </source>
</reference>
<dbReference type="PANTHER" id="PTHR40278:SF2">
    <property type="entry name" value="TYPE IV PILUS INNER MEMBRANE COMPONENT PILN"/>
    <property type="match status" value="1"/>
</dbReference>
<dbReference type="Pfam" id="PF05137">
    <property type="entry name" value="PilN"/>
    <property type="match status" value="1"/>
</dbReference>
<dbReference type="GO" id="GO:0043107">
    <property type="term" value="P:type IV pilus-dependent motility"/>
    <property type="evidence" value="ECO:0007669"/>
    <property type="project" value="TreeGrafter"/>
</dbReference>